<dbReference type="EMBL" id="JADBEB010000001">
    <property type="protein sequence ID" value="MBE1490378.1"/>
    <property type="molecule type" value="Genomic_DNA"/>
</dbReference>
<reference evidence="1" key="1">
    <citation type="submission" date="2020-10" db="EMBL/GenBank/DDBJ databases">
        <title>Sequencing the genomes of 1000 actinobacteria strains.</title>
        <authorList>
            <person name="Klenk H.-P."/>
        </authorList>
    </citation>
    <scope>NUCLEOTIDE SEQUENCE</scope>
    <source>
        <strain evidence="1">DSM 46832</strain>
    </source>
</reference>
<proteinExistence type="predicted"/>
<sequence>MTRVAALTAPYAVCADVGSTWTKVAVVDRVSGALVASAARPSTIGTDVLHGLDAAVAAATAGLSQLGSAPWYVCSSAGGGLRLAVLGYEQLITARAGHQVGLSAGARVVHVGAGRLDPAGLAALRAARPDVVLLVGGTDGGDAEVLTHNASRLARARWRIPVVVAGNAVAGPAVRDVLAGRGVPVTVTGNVLPQIGVLDPGPARAAIREVFLRHVIGGKRLSRGPRFGRLVRAATPDAVLSGVELLADLLGGDLALVDVGGATTDVYSVLVPDERAGGPGRPAAGTLWRARSVEGDLGMRWSAPGVVAAAAAERLLAPGEEEPLSAAAATMAAEPERLVAEAAGRAVELRIATLAAVVAVRRHARGAGVAGAPARDLRDVRLLVGSGGVLRYADPGAGVGVLDGVSTDHAGGWPLPRAARPVIDVDYVLMAAGLLAAAEPAAAAALLRRHLLPG</sequence>
<dbReference type="Pfam" id="PF13941">
    <property type="entry name" value="MutL"/>
    <property type="match status" value="1"/>
</dbReference>
<keyword evidence="2" id="KW-1185">Reference proteome</keyword>
<evidence type="ECO:0000313" key="1">
    <source>
        <dbReference type="EMBL" id="MBE1490378.1"/>
    </source>
</evidence>
<gene>
    <name evidence="1" type="ORF">H4W31_006016</name>
</gene>
<organism evidence="1 2">
    <name type="scientific">Plantactinospora soyae</name>
    <dbReference type="NCBI Taxonomy" id="1544732"/>
    <lineage>
        <taxon>Bacteria</taxon>
        <taxon>Bacillati</taxon>
        <taxon>Actinomycetota</taxon>
        <taxon>Actinomycetes</taxon>
        <taxon>Micromonosporales</taxon>
        <taxon>Micromonosporaceae</taxon>
        <taxon>Plantactinospora</taxon>
    </lineage>
</organism>
<evidence type="ECO:0000313" key="2">
    <source>
        <dbReference type="Proteomes" id="UP000649753"/>
    </source>
</evidence>
<accession>A0A927R242</accession>
<protein>
    <submittedName>
        <fullName evidence="1">Uncharacterized protein (TIGR01319 family)</fullName>
    </submittedName>
</protein>
<comment type="caution">
    <text evidence="1">The sequence shown here is derived from an EMBL/GenBank/DDBJ whole genome shotgun (WGS) entry which is preliminary data.</text>
</comment>
<dbReference type="RefSeq" id="WP_318783474.1">
    <property type="nucleotide sequence ID" value="NZ_JADBEB010000001.1"/>
</dbReference>
<name>A0A927R242_9ACTN</name>
<dbReference type="InterPro" id="IPR006230">
    <property type="entry name" value="MutL"/>
</dbReference>
<dbReference type="NCBIfam" id="TIGR01319">
    <property type="entry name" value="glmL_fam"/>
    <property type="match status" value="1"/>
</dbReference>
<dbReference type="AlphaFoldDB" id="A0A927R242"/>
<dbReference type="Proteomes" id="UP000649753">
    <property type="component" value="Unassembled WGS sequence"/>
</dbReference>